<feature type="domain" description="DUF2779" evidence="1">
    <location>
        <begin position="295"/>
        <end position="419"/>
    </location>
</feature>
<organism evidence="2 3">
    <name type="scientific">Hydrogenimonas thermophila</name>
    <dbReference type="NCBI Taxonomy" id="223786"/>
    <lineage>
        <taxon>Bacteria</taxon>
        <taxon>Pseudomonadati</taxon>
        <taxon>Campylobacterota</taxon>
        <taxon>Epsilonproteobacteria</taxon>
        <taxon>Campylobacterales</taxon>
        <taxon>Hydrogenimonadaceae</taxon>
        <taxon>Hydrogenimonas</taxon>
    </lineage>
</organism>
<dbReference type="InterPro" id="IPR021301">
    <property type="entry name" value="DUF2779"/>
</dbReference>
<name>A0A1I5TJF3_9BACT</name>
<evidence type="ECO:0000313" key="2">
    <source>
        <dbReference type="EMBL" id="SFP83088.1"/>
    </source>
</evidence>
<proteinExistence type="predicted"/>
<dbReference type="EMBL" id="FOXB01000045">
    <property type="protein sequence ID" value="SFP83088.1"/>
    <property type="molecule type" value="Genomic_DNA"/>
</dbReference>
<dbReference type="Pfam" id="PF11074">
    <property type="entry name" value="DUF2779"/>
    <property type="match status" value="1"/>
</dbReference>
<gene>
    <name evidence="2" type="ORF">SAMN05216234_1453</name>
</gene>
<dbReference type="InterPro" id="IPR011604">
    <property type="entry name" value="PDDEXK-like_dom_sf"/>
</dbReference>
<dbReference type="AlphaFoldDB" id="A0A1I5TJF3"/>
<dbReference type="OrthoDB" id="9783873at2"/>
<dbReference type="SUPFAM" id="SSF53098">
    <property type="entry name" value="Ribonuclease H-like"/>
    <property type="match status" value="1"/>
</dbReference>
<dbReference type="STRING" id="223786.SAMN05216234_1453"/>
<accession>A0A1I5TJF3</accession>
<dbReference type="InterPro" id="IPR012337">
    <property type="entry name" value="RNaseH-like_sf"/>
</dbReference>
<keyword evidence="3" id="KW-1185">Reference proteome</keyword>
<protein>
    <recommendedName>
        <fullName evidence="1">DUF2779 domain-containing protein</fullName>
    </recommendedName>
</protein>
<dbReference type="Gene3D" id="3.90.320.10">
    <property type="match status" value="1"/>
</dbReference>
<evidence type="ECO:0000259" key="1">
    <source>
        <dbReference type="Pfam" id="PF11074"/>
    </source>
</evidence>
<dbReference type="RefSeq" id="WP_092913819.1">
    <property type="nucleotide sequence ID" value="NZ_FOXB01000045.1"/>
</dbReference>
<sequence length="527" mass="61496">MNLSKSLYTRGLQCEKSLWLKKYRKDLLTPPDESTQAIFETGNRVGELACELFPGGVKVPFDSSDYEGMIEKTKKLIDSNITNIYEASFSYDNIFVAIDILHINKDKSVEIYEVKSSTEVKDVYLHDTSIQYYVLNGIGFNVKKVSIVHLNNRYVRGDELEIDKLFTIADVTDEVKELQDEIPKNLKGFRRVLSDKNNEPQIDIGKHCSNPYECDAVEYCWRHIPEYSIFNISRLKSDKKFELYRQGVVNFEDIPDISTFSPAQQIQIRSELTKEEIIDKEAIREFIESLYYPLYHLDFETFQQAIPEYKGISPFMQIPFQYSLHIEQKDGKLEHKEFLAEDGADPRYELAKHLVNDIPTDVTVLAYNMGFEKGVIKRLAEEFDEFRDHLLCIYDNIQDLMTPFQKRHYYTPKMRGSYSIKYVLPALVPEMAEAYKKLESVQNGGDAMRTFAQLSEIEDEKEKARLREALLRYCELDTLAMVKVLEKLREVANETRFVYVCSNCETEYVYFEKMNVIKCEFCGCDIK</sequence>
<evidence type="ECO:0000313" key="3">
    <source>
        <dbReference type="Proteomes" id="UP000199227"/>
    </source>
</evidence>
<dbReference type="Proteomes" id="UP000199227">
    <property type="component" value="Unassembled WGS sequence"/>
</dbReference>
<reference evidence="2 3" key="1">
    <citation type="submission" date="2016-10" db="EMBL/GenBank/DDBJ databases">
        <authorList>
            <person name="de Groot N.N."/>
        </authorList>
    </citation>
    <scope>NUCLEOTIDE SEQUENCE [LARGE SCALE GENOMIC DNA]</scope>
    <source>
        <strain evidence="2 3">EP1-55-1</strain>
    </source>
</reference>